<gene>
    <name evidence="11" type="ORF">WMSIL1_LOCUS7146</name>
</gene>
<sequence>MGVPKFYRWISQRYPCINQIIKENEVVPIDHLYLDLNGIIHSSSHCDGLAFNVFDEDKVFQTIANYISHIINLIKPRKTIFLAVDGVAPRAKMTQQRARRFVGPKKVADEVKKRKQKGQKIDEMSLFDSNVISPGTEFMVRLHEFFKSYIANQITNDSTWRRVDIIYSGHDAPGEGEQKIREYMSYKRSLSDYLPNERHCLYGMDADLIFLGLATHEPNLCILRENVYTVTSPVPQDIPFCLVHLSLLREYIGLEFKDLKGEISFHFDLERIIDDWIFMGYLLGNDFVPNLPNMHIHAESFIFLWDTYHVVLPKLDGYINEFGKLNLRRFHLFITELASFDTRWFAESQADQRWMHGKHGAKMARELQCLGKKEAISPSNPSLEPLDIQHKAPIATSEQKEESIVAFFGGDDSAVIPLDSAESVDEKLTALMANVNMDRPIPSEVVSLEEIEPNLSDEEDVESGDLSASTSAENEREDLSDREWFDSYRSLNPPVSLNVTDSMDSEEDEDTISYRMHRQDYYYQKLKINIRGNSKRPDESFVEAALLPICREYVKALQWVLDYYFNSVVDWKHYYPYHYAPFVSDLPFFTKRFLKDGPDYEKRDDWAGFELNTKPLLPFEQQMFIMPTASSKILPQPYRCLFAEGSPVAEFFPNEFQTDINGKLADWEAVVLIPFIDEAKMLAAMAPLTRFLSPEDAKRNIHRGHQLLMAKNREKFNFSDKPTFEDLLTEEVDGEFYRSHVLSDPEQCLKVYCQLPRRVHPAYPSLYRILFTPTIERVGVTTFSCPSKGQSILLTVSHPLGRSKDIGPAPLREVAKTFLGHPVYTGWPYSRLVLPVLVLDEKEIWEVDISRGKTRIIDRTNLRQQPDSPLWSSVKWLRSQSDWCVLCLRDRCAIKLAGGQPRAALLCLPVADVVFSISVSSSDPSYVNVRPMCLNTQNLTKKICETRNQHHYSHRSKGPQVNKQSLRHDSNVSIAISSEATLEILDLTMGPSPTAAFDRALFDVFSRAAKVFIFDRPKSKHFGRLGEIVNTTVDNNLTVKLLPKILLPKDPTGVLEMAIEADDTCYMTVQQMSRELHLTQHVIQRLVGDFMVRIPLPSPDDHNPASRKVTSRPTDDRRNFANLGFNLRLHNDRAFVVGWSHFSTIQRCWKYSRRTMEALAKYYQLFPDLVNFIGSFDMHKPPPEMSAIYPQNTFLTYTQIRNFLRTEVKGNRTVTVVGAPLLGTAGLSLIENCLLPVPPAQLTSSSKSAHIVVAPTDVFVLLPEGGRIVSKAYQTWLRTSNRTLDKFTVLDRIVYVGPRDEMFGLGGFVIGAYPILGKETIEVMFDRTFEGAVSIRGSSPRCMVVPAAHLLHYPRCTGISKTNSDIITVNKSSLNEKSKYGNKSSASKHSESLYKQKRESTRTVKHLVKEKEMSSHVVEKPSAKKRPPPVKDILNAEPVRPSDDLLPAEWLQAPPIEFATETVAPLVTAVPAKSKAPKSVKPTLQAPHHSPHTDGGVNAIISPHIKQSTPIAEKMRTHVPPSNRQETQQQGNQHHPKPNATNAQFNPQSSPLMYLTSSNLGSPTAPNMLPPPDWQMGGQSTMANGGLLEFCLPSPYQSQFMPVRPLSLGLEPFWAANGSIVFVDQTTKTFYTPEQVNEIFSCMSSSIPLQQPQLLSSMDSTFQYPMPQLPTFPPQSQMSLGFFSNEVVPSMQLSFDQSAIPEPLASTYFVPDQVRKKTQLKNQRH</sequence>
<feature type="domain" description="5'-3' exoribonuclease 1 SH3-like" evidence="8">
    <location>
        <begin position="1286"/>
        <end position="1351"/>
    </location>
</feature>
<keyword evidence="1" id="KW-0540">Nuclease</keyword>
<evidence type="ECO:0000313" key="11">
    <source>
        <dbReference type="EMBL" id="VUZ47463.1"/>
    </source>
</evidence>
<dbReference type="EMBL" id="CABIJS010000244">
    <property type="protein sequence ID" value="VUZ47463.1"/>
    <property type="molecule type" value="Genomic_DNA"/>
</dbReference>
<feature type="compositionally biased region" description="Polar residues" evidence="5">
    <location>
        <begin position="1520"/>
        <end position="1565"/>
    </location>
</feature>
<dbReference type="CDD" id="cd18673">
    <property type="entry name" value="PIN_XRN1-2-like"/>
    <property type="match status" value="1"/>
</dbReference>
<reference evidence="11 12" key="1">
    <citation type="submission" date="2019-07" db="EMBL/GenBank/DDBJ databases">
        <authorList>
            <person name="Jastrzebski P J."/>
            <person name="Paukszto L."/>
            <person name="Jastrzebski P J."/>
        </authorList>
    </citation>
    <scope>NUCLEOTIDE SEQUENCE [LARGE SCALE GENOMIC DNA]</scope>
    <source>
        <strain evidence="11 12">WMS-il1</strain>
    </source>
</reference>
<dbReference type="InterPro" id="IPR047008">
    <property type="entry name" value="XRN1_SH3_sf"/>
</dbReference>
<feature type="compositionally biased region" description="Basic and acidic residues" evidence="5">
    <location>
        <begin position="1388"/>
        <end position="1422"/>
    </location>
</feature>
<evidence type="ECO:0000256" key="5">
    <source>
        <dbReference type="SAM" id="MobiDB-lite"/>
    </source>
</evidence>
<feature type="region of interest" description="Disordered" evidence="5">
    <location>
        <begin position="453"/>
        <end position="480"/>
    </location>
</feature>
<keyword evidence="3" id="KW-0269">Exonuclease</keyword>
<evidence type="ECO:0000256" key="1">
    <source>
        <dbReference type="ARBA" id="ARBA00022722"/>
    </source>
</evidence>
<dbReference type="PANTHER" id="PTHR12341">
    <property type="entry name" value="5'-&gt;3' EXORIBONUCLEASE"/>
    <property type="match status" value="1"/>
</dbReference>
<dbReference type="GO" id="GO:0016075">
    <property type="term" value="P:rRNA catabolic process"/>
    <property type="evidence" value="ECO:0007669"/>
    <property type="project" value="TreeGrafter"/>
</dbReference>
<dbReference type="GO" id="GO:0004534">
    <property type="term" value="F:5'-3' RNA exonuclease activity"/>
    <property type="evidence" value="ECO:0007669"/>
    <property type="project" value="TreeGrafter"/>
</dbReference>
<feature type="region of interest" description="Disordered" evidence="5">
    <location>
        <begin position="1376"/>
        <end position="1434"/>
    </location>
</feature>
<dbReference type="Pfam" id="PF17846">
    <property type="entry name" value="XRN_M"/>
    <property type="match status" value="1"/>
</dbReference>
<proteinExistence type="inferred from homology"/>
<dbReference type="Proteomes" id="UP000321570">
    <property type="component" value="Unassembled WGS sequence"/>
</dbReference>
<dbReference type="GO" id="GO:0000956">
    <property type="term" value="P:nuclear-transcribed mRNA catabolic process"/>
    <property type="evidence" value="ECO:0007669"/>
    <property type="project" value="TreeGrafter"/>
</dbReference>
<dbReference type="InterPro" id="IPR040992">
    <property type="entry name" value="XRN1_D1"/>
</dbReference>
<feature type="domain" description="5'-3' exoribonuclease 1 D1" evidence="9">
    <location>
        <begin position="763"/>
        <end position="861"/>
    </location>
</feature>
<dbReference type="GO" id="GO:0005634">
    <property type="term" value="C:nucleus"/>
    <property type="evidence" value="ECO:0007669"/>
    <property type="project" value="TreeGrafter"/>
</dbReference>
<organism evidence="11 12">
    <name type="scientific">Hymenolepis diminuta</name>
    <name type="common">Rat tapeworm</name>
    <dbReference type="NCBI Taxonomy" id="6216"/>
    <lineage>
        <taxon>Eukaryota</taxon>
        <taxon>Metazoa</taxon>
        <taxon>Spiralia</taxon>
        <taxon>Lophotrochozoa</taxon>
        <taxon>Platyhelminthes</taxon>
        <taxon>Cestoda</taxon>
        <taxon>Eucestoda</taxon>
        <taxon>Cyclophyllidea</taxon>
        <taxon>Hymenolepididae</taxon>
        <taxon>Hymenolepis</taxon>
    </lineage>
</organism>
<evidence type="ECO:0000256" key="3">
    <source>
        <dbReference type="ARBA" id="ARBA00022839"/>
    </source>
</evidence>
<feature type="compositionally biased region" description="Acidic residues" evidence="5">
    <location>
        <begin position="453"/>
        <end position="463"/>
    </location>
</feature>
<dbReference type="InterPro" id="IPR041412">
    <property type="entry name" value="Xrn1_helical"/>
</dbReference>
<evidence type="ECO:0000256" key="4">
    <source>
        <dbReference type="ARBA" id="ARBA00038299"/>
    </source>
</evidence>
<accession>A0A564YLE9</accession>
<dbReference type="Gene3D" id="1.25.40.1050">
    <property type="match status" value="1"/>
</dbReference>
<name>A0A564YLE9_HYMDI</name>
<protein>
    <submittedName>
        <fullName evidence="11">Uncharacterized protein</fullName>
    </submittedName>
</protein>
<evidence type="ECO:0000259" key="10">
    <source>
        <dbReference type="Pfam" id="PF18334"/>
    </source>
</evidence>
<evidence type="ECO:0000259" key="7">
    <source>
        <dbReference type="Pfam" id="PF17846"/>
    </source>
</evidence>
<evidence type="ECO:0000259" key="8">
    <source>
        <dbReference type="Pfam" id="PF18129"/>
    </source>
</evidence>
<dbReference type="InterPro" id="IPR027073">
    <property type="entry name" value="5_3_exoribonuclease"/>
</dbReference>
<feature type="domain" description="Xrn1 N-terminal" evidence="6">
    <location>
        <begin position="1"/>
        <end position="226"/>
    </location>
</feature>
<dbReference type="InterPro" id="IPR047007">
    <property type="entry name" value="XRN1_D1_sf"/>
</dbReference>
<comment type="similarity">
    <text evidence="4">Belongs to the 5'-3' exonuclease family.</text>
</comment>
<feature type="compositionally biased region" description="Low complexity" evidence="5">
    <location>
        <begin position="1473"/>
        <end position="1483"/>
    </location>
</feature>
<dbReference type="InterPro" id="IPR041385">
    <property type="entry name" value="SH3_12"/>
</dbReference>
<feature type="region of interest" description="Disordered" evidence="5">
    <location>
        <begin position="1515"/>
        <end position="1570"/>
    </location>
</feature>
<evidence type="ECO:0000259" key="9">
    <source>
        <dbReference type="Pfam" id="PF18332"/>
    </source>
</evidence>
<dbReference type="PANTHER" id="PTHR12341:SF7">
    <property type="entry name" value="5'-3' EXORIBONUCLEASE 1"/>
    <property type="match status" value="1"/>
</dbReference>
<dbReference type="GO" id="GO:0003723">
    <property type="term" value="F:RNA binding"/>
    <property type="evidence" value="ECO:0007669"/>
    <property type="project" value="TreeGrafter"/>
</dbReference>
<keyword evidence="2" id="KW-0378">Hydrolase</keyword>
<keyword evidence="12" id="KW-1185">Reference proteome</keyword>
<dbReference type="Gene3D" id="3.40.50.12390">
    <property type="match status" value="2"/>
</dbReference>
<evidence type="ECO:0000259" key="6">
    <source>
        <dbReference type="Pfam" id="PF03159"/>
    </source>
</evidence>
<dbReference type="Pfam" id="PF18332">
    <property type="entry name" value="XRN1_D1"/>
    <property type="match status" value="1"/>
</dbReference>
<dbReference type="Gene3D" id="2.30.30.750">
    <property type="match status" value="1"/>
</dbReference>
<feature type="domain" description="Exoribonuclease Xrn1 D2/D3" evidence="10">
    <location>
        <begin position="1118"/>
        <end position="1207"/>
    </location>
</feature>
<dbReference type="Pfam" id="PF03159">
    <property type="entry name" value="XRN_N"/>
    <property type="match status" value="1"/>
</dbReference>
<dbReference type="Gene3D" id="2.170.260.40">
    <property type="match status" value="1"/>
</dbReference>
<dbReference type="Pfam" id="PF18129">
    <property type="entry name" value="SH3_12"/>
    <property type="match status" value="1"/>
</dbReference>
<feature type="domain" description="Xrn1 helical" evidence="7">
    <location>
        <begin position="267"/>
        <end position="718"/>
    </location>
</feature>
<evidence type="ECO:0000256" key="2">
    <source>
        <dbReference type="ARBA" id="ARBA00022801"/>
    </source>
</evidence>
<dbReference type="InterPro" id="IPR041106">
    <property type="entry name" value="XRN1_D2_D3"/>
</dbReference>
<feature type="region of interest" description="Disordered" evidence="5">
    <location>
        <begin position="1473"/>
        <end position="1496"/>
    </location>
</feature>
<dbReference type="Pfam" id="PF18334">
    <property type="entry name" value="XRN1_D2_D3"/>
    <property type="match status" value="1"/>
</dbReference>
<dbReference type="InterPro" id="IPR004859">
    <property type="entry name" value="Xrn1_N"/>
</dbReference>
<evidence type="ECO:0000313" key="12">
    <source>
        <dbReference type="Proteomes" id="UP000321570"/>
    </source>
</evidence>